<accession>A0ABV4TDY3</accession>
<reference evidence="1 2" key="1">
    <citation type="submission" date="2024-04" db="EMBL/GenBank/DDBJ databases">
        <title>New Clade of Flavobacterium.</title>
        <authorList>
            <person name="Matos L."/>
            <person name="Proenca D.N."/>
            <person name="Fransisco R.M."/>
            <person name="Chung A.P."/>
            <person name="Maccario L."/>
            <person name="Sorensen S.J."/>
            <person name="Morais P.V."/>
        </authorList>
    </citation>
    <scope>NUCLEOTIDE SEQUENCE [LARGE SCALE GENOMIC DNA]</scope>
    <source>
        <strain evidence="1 2">FZUC8N2.13</strain>
    </source>
</reference>
<protein>
    <submittedName>
        <fullName evidence="1">Uncharacterized protein</fullName>
    </submittedName>
</protein>
<evidence type="ECO:0000313" key="1">
    <source>
        <dbReference type="EMBL" id="MFA9191132.1"/>
    </source>
</evidence>
<sequence length="158" mass="18450">MRAFNIKFRENSFVSGNPTEVIEKLSEKGLFLNEISKKHIEEMMCQERPTSNSFAAGNNSGNPIVYIKEVTALSNDALSNNKLEEIKKYVAENYPNEDLRPNYKIYEDGRIHIELGMNWYWSSIFKTHLAVHEFGLREQNINVENVKRLIDNFVYKNK</sequence>
<keyword evidence="2" id="KW-1185">Reference proteome</keyword>
<proteinExistence type="predicted"/>
<evidence type="ECO:0000313" key="2">
    <source>
        <dbReference type="Proteomes" id="UP001574169"/>
    </source>
</evidence>
<dbReference type="EMBL" id="JBCFQL010000006">
    <property type="protein sequence ID" value="MFA9191132.1"/>
    <property type="molecule type" value="Genomic_DNA"/>
</dbReference>
<gene>
    <name evidence="1" type="ORF">AAGV28_07085</name>
</gene>
<comment type="caution">
    <text evidence="1">The sequence shown here is derived from an EMBL/GenBank/DDBJ whole genome shotgun (WGS) entry which is preliminary data.</text>
</comment>
<name>A0ABV4TDY3_9FLAO</name>
<dbReference type="Proteomes" id="UP001574169">
    <property type="component" value="Unassembled WGS sequence"/>
</dbReference>
<organism evidence="1 2">
    <name type="scientific">Flavobacterium zubiriense</name>
    <dbReference type="NCBI Taxonomy" id="3138075"/>
    <lineage>
        <taxon>Bacteria</taxon>
        <taxon>Pseudomonadati</taxon>
        <taxon>Bacteroidota</taxon>
        <taxon>Flavobacteriia</taxon>
        <taxon>Flavobacteriales</taxon>
        <taxon>Flavobacteriaceae</taxon>
        <taxon>Flavobacterium</taxon>
    </lineage>
</organism>
<dbReference type="RefSeq" id="WP_373406125.1">
    <property type="nucleotide sequence ID" value="NZ_JBCFQL010000006.1"/>
</dbReference>